<sequence>MDKLGDVVLVAPRPVPFLLQSAASPSRCIHLQSGTGRSENGDACHLWTTIPGTYAAQEWFMDGKLLRSMKDPTKCIHLQSGSGPTYNGDACHLWDIQPGSYPAQEWLLDGKLIRSVKDSSKCIHLKDGSGFDGDKCHLWDVQDGAYPMQEWNVVYLPTLLAATDVVPLRSLNCAQVYQLLSALEFTKHKDLFLAHEINGHALSCCETADELLELGAMPKLKAKSLFETLQQLRVSGVSLAFFGCEPLPKRRFRIQSVKCPTKCVHLQSGEADTAFNGDVCHLWDTIPRSYDAQTWIFDGALIKSAKDPNKCIHLKSGTAASGNGDACHLWDIQPGSYPAQEWRFDGKLLRSVKCPTKCIHLKSGRSEPSNGVVCHLWDVVDGPYPAQEWTLVPC</sequence>
<dbReference type="SUPFAM" id="SSF50370">
    <property type="entry name" value="Ricin B-like lectins"/>
    <property type="match status" value="2"/>
</dbReference>
<dbReference type="Proteomes" id="UP000030762">
    <property type="component" value="Unassembled WGS sequence"/>
</dbReference>
<dbReference type="SMART" id="SM00454">
    <property type="entry name" value="SAM"/>
    <property type="match status" value="1"/>
</dbReference>
<dbReference type="CDD" id="cd09487">
    <property type="entry name" value="SAM_superfamily"/>
    <property type="match status" value="1"/>
</dbReference>
<proteinExistence type="predicted"/>
<dbReference type="EMBL" id="JH767136">
    <property type="protein sequence ID" value="EQC40266.1"/>
    <property type="molecule type" value="Genomic_DNA"/>
</dbReference>
<dbReference type="Gene3D" id="1.10.150.50">
    <property type="entry name" value="Transcription Factor, Ets-1"/>
    <property type="match status" value="1"/>
</dbReference>
<dbReference type="OrthoDB" id="57726at2759"/>
<dbReference type="PROSITE" id="PS50231">
    <property type="entry name" value="RICIN_B_LECTIN"/>
    <property type="match status" value="1"/>
</dbReference>
<dbReference type="VEuPathDB" id="FungiDB:SDRG_02170"/>
<gene>
    <name evidence="2" type="ORF">SDRG_02170</name>
</gene>
<dbReference type="GeneID" id="19942897"/>
<evidence type="ECO:0000313" key="2">
    <source>
        <dbReference type="EMBL" id="EQC40266.1"/>
    </source>
</evidence>
<dbReference type="OMA" id="PTKCIHL"/>
<organism evidence="2 3">
    <name type="scientific">Saprolegnia diclina (strain VS20)</name>
    <dbReference type="NCBI Taxonomy" id="1156394"/>
    <lineage>
        <taxon>Eukaryota</taxon>
        <taxon>Sar</taxon>
        <taxon>Stramenopiles</taxon>
        <taxon>Oomycota</taxon>
        <taxon>Saprolegniomycetes</taxon>
        <taxon>Saprolegniales</taxon>
        <taxon>Saprolegniaceae</taxon>
        <taxon>Saprolegnia</taxon>
    </lineage>
</organism>
<reference evidence="2 3" key="1">
    <citation type="submission" date="2012-04" db="EMBL/GenBank/DDBJ databases">
        <title>The Genome Sequence of Saprolegnia declina VS20.</title>
        <authorList>
            <consortium name="The Broad Institute Genome Sequencing Platform"/>
            <person name="Russ C."/>
            <person name="Nusbaum C."/>
            <person name="Tyler B."/>
            <person name="van West P."/>
            <person name="Dieguez-Uribeondo J."/>
            <person name="de Bruijn I."/>
            <person name="Tripathy S."/>
            <person name="Jiang R."/>
            <person name="Young S.K."/>
            <person name="Zeng Q."/>
            <person name="Gargeya S."/>
            <person name="Fitzgerald M."/>
            <person name="Haas B."/>
            <person name="Abouelleil A."/>
            <person name="Alvarado L."/>
            <person name="Arachchi H.M."/>
            <person name="Berlin A."/>
            <person name="Chapman S.B."/>
            <person name="Goldberg J."/>
            <person name="Griggs A."/>
            <person name="Gujja S."/>
            <person name="Hansen M."/>
            <person name="Howarth C."/>
            <person name="Imamovic A."/>
            <person name="Larimer J."/>
            <person name="McCowen C."/>
            <person name="Montmayeur A."/>
            <person name="Murphy C."/>
            <person name="Neiman D."/>
            <person name="Pearson M."/>
            <person name="Priest M."/>
            <person name="Roberts A."/>
            <person name="Saif S."/>
            <person name="Shea T."/>
            <person name="Sisk P."/>
            <person name="Sykes S."/>
            <person name="Wortman J."/>
            <person name="Nusbaum C."/>
            <person name="Birren B."/>
        </authorList>
    </citation>
    <scope>NUCLEOTIDE SEQUENCE [LARGE SCALE GENOMIC DNA]</scope>
    <source>
        <strain evidence="2 3">VS20</strain>
    </source>
</reference>
<dbReference type="SUPFAM" id="SSF47769">
    <property type="entry name" value="SAM/Pointed domain"/>
    <property type="match status" value="1"/>
</dbReference>
<dbReference type="AlphaFoldDB" id="T0QZX9"/>
<evidence type="ECO:0000259" key="1">
    <source>
        <dbReference type="SMART" id="SM00454"/>
    </source>
</evidence>
<keyword evidence="3" id="KW-1185">Reference proteome</keyword>
<dbReference type="InterPro" id="IPR013761">
    <property type="entry name" value="SAM/pointed_sf"/>
</dbReference>
<evidence type="ECO:0000313" key="3">
    <source>
        <dbReference type="Proteomes" id="UP000030762"/>
    </source>
</evidence>
<dbReference type="Gene3D" id="2.80.10.50">
    <property type="match status" value="2"/>
</dbReference>
<dbReference type="InParanoid" id="T0QZX9"/>
<name>T0QZX9_SAPDV</name>
<protein>
    <recommendedName>
        <fullName evidence="1">SAM domain-containing protein</fullName>
    </recommendedName>
</protein>
<dbReference type="InterPro" id="IPR001660">
    <property type="entry name" value="SAM"/>
</dbReference>
<dbReference type="InterPro" id="IPR035992">
    <property type="entry name" value="Ricin_B-like_lectins"/>
</dbReference>
<feature type="domain" description="SAM" evidence="1">
    <location>
        <begin position="168"/>
        <end position="235"/>
    </location>
</feature>
<dbReference type="RefSeq" id="XP_008605965.1">
    <property type="nucleotide sequence ID" value="XM_008607743.1"/>
</dbReference>
<accession>T0QZX9</accession>